<feature type="transmembrane region" description="Helical" evidence="1">
    <location>
        <begin position="6"/>
        <end position="27"/>
    </location>
</feature>
<keyword evidence="3" id="KW-1185">Reference proteome</keyword>
<dbReference type="RefSeq" id="WP_093268648.1">
    <property type="nucleotide sequence ID" value="NZ_FNDD01000001.1"/>
</dbReference>
<proteinExistence type="predicted"/>
<dbReference type="EMBL" id="FNDD01000001">
    <property type="protein sequence ID" value="SDG69058.1"/>
    <property type="molecule type" value="Genomic_DNA"/>
</dbReference>
<dbReference type="Proteomes" id="UP000198854">
    <property type="component" value="Unassembled WGS sequence"/>
</dbReference>
<dbReference type="OrthoDB" id="9980512at2"/>
<evidence type="ECO:0000256" key="1">
    <source>
        <dbReference type="SAM" id="Phobius"/>
    </source>
</evidence>
<keyword evidence="1" id="KW-1133">Transmembrane helix</keyword>
<reference evidence="2 3" key="1">
    <citation type="submission" date="2016-10" db="EMBL/GenBank/DDBJ databases">
        <authorList>
            <person name="de Groot N.N."/>
        </authorList>
    </citation>
    <scope>NUCLEOTIDE SEQUENCE [LARGE SCALE GENOMIC DNA]</scope>
    <source>
        <strain evidence="2 3">CGMCC 1.10228</strain>
    </source>
</reference>
<name>A0A1G7WAS1_9VIBR</name>
<sequence length="133" mass="15214">MYRVIWAFVSPAFILGYAWLCLTFLPFPMDSVEKVLYEPIGYIPAVLFGGFFGLIPIFYHRLIEVAFLKESKPNNKLLAVLFIIGLVAGLVINQANYFLVIQPNHMIECPKELGYKNNLMSFFVNDLSLCKEL</sequence>
<keyword evidence="1" id="KW-0812">Transmembrane</keyword>
<feature type="transmembrane region" description="Helical" evidence="1">
    <location>
        <begin position="79"/>
        <end position="101"/>
    </location>
</feature>
<keyword evidence="1" id="KW-0472">Membrane</keyword>
<evidence type="ECO:0000313" key="2">
    <source>
        <dbReference type="EMBL" id="SDG69058.1"/>
    </source>
</evidence>
<feature type="transmembrane region" description="Helical" evidence="1">
    <location>
        <begin position="39"/>
        <end position="59"/>
    </location>
</feature>
<dbReference type="AlphaFoldDB" id="A0A1G7WAS1"/>
<gene>
    <name evidence="2" type="ORF">SAMN04488136_101294</name>
</gene>
<protein>
    <submittedName>
        <fullName evidence="2">Uncharacterized protein</fullName>
    </submittedName>
</protein>
<evidence type="ECO:0000313" key="3">
    <source>
        <dbReference type="Proteomes" id="UP000198854"/>
    </source>
</evidence>
<organism evidence="2 3">
    <name type="scientific">Vibrio xiamenensis</name>
    <dbReference type="NCBI Taxonomy" id="861298"/>
    <lineage>
        <taxon>Bacteria</taxon>
        <taxon>Pseudomonadati</taxon>
        <taxon>Pseudomonadota</taxon>
        <taxon>Gammaproteobacteria</taxon>
        <taxon>Vibrionales</taxon>
        <taxon>Vibrionaceae</taxon>
        <taxon>Vibrio</taxon>
    </lineage>
</organism>
<accession>A0A1G7WAS1</accession>